<protein>
    <submittedName>
        <fullName evidence="3">Platelet-activating factor acetylhydrolase IB subunit gamma</fullName>
    </submittedName>
</protein>
<dbReference type="STRING" id="6210.W6UJ60"/>
<dbReference type="SUPFAM" id="SSF52266">
    <property type="entry name" value="SGNH hydrolase"/>
    <property type="match status" value="1"/>
</dbReference>
<dbReference type="OrthoDB" id="505607at2759"/>
<comment type="similarity">
    <text evidence="1">Belongs to the 'GDSL' lipolytic enzyme family. Platelet-activating factor acetylhydrolase IB beta/gamma subunits subfamily.</text>
</comment>
<dbReference type="Proteomes" id="UP000019149">
    <property type="component" value="Unassembled WGS sequence"/>
</dbReference>
<evidence type="ECO:0000256" key="1">
    <source>
        <dbReference type="ARBA" id="ARBA00038184"/>
    </source>
</evidence>
<name>W6UJ60_ECHGR</name>
<reference evidence="3 4" key="1">
    <citation type="journal article" date="2013" name="Nat. Genet.">
        <title>The genome of the hydatid tapeworm Echinococcus granulosus.</title>
        <authorList>
            <person name="Zheng H."/>
            <person name="Zhang W."/>
            <person name="Zhang L."/>
            <person name="Zhang Z."/>
            <person name="Li J."/>
            <person name="Lu G."/>
            <person name="Zhu Y."/>
            <person name="Wang Y."/>
            <person name="Huang Y."/>
            <person name="Liu J."/>
            <person name="Kang H."/>
            <person name="Chen J."/>
            <person name="Wang L."/>
            <person name="Chen A."/>
            <person name="Yu S."/>
            <person name="Gao Z."/>
            <person name="Jin L."/>
            <person name="Gu W."/>
            <person name="Wang Z."/>
            <person name="Zhao L."/>
            <person name="Shi B."/>
            <person name="Wen H."/>
            <person name="Lin R."/>
            <person name="Jones M.K."/>
            <person name="Brejova B."/>
            <person name="Vinar T."/>
            <person name="Zhao G."/>
            <person name="McManus D.P."/>
            <person name="Chen Z."/>
            <person name="Zhou Y."/>
            <person name="Wang S."/>
        </authorList>
    </citation>
    <scope>NUCLEOTIDE SEQUENCE [LARGE SCALE GENOMIC DNA]</scope>
</reference>
<comment type="caution">
    <text evidence="3">The sequence shown here is derived from an EMBL/GenBank/DDBJ whole genome shotgun (WGS) entry which is preliminary data.</text>
</comment>
<dbReference type="Gene3D" id="3.40.50.1110">
    <property type="entry name" value="SGNH hydrolase"/>
    <property type="match status" value="1"/>
</dbReference>
<evidence type="ECO:0000313" key="3">
    <source>
        <dbReference type="EMBL" id="EUB61063.1"/>
    </source>
</evidence>
<proteinExistence type="inferred from homology"/>
<dbReference type="PANTHER" id="PTHR11852:SF0">
    <property type="entry name" value="PLATELET-ACTIVATING FACTOR ACETYLHYDROLASE IB SUBUNIT BETA HOMOLOG"/>
    <property type="match status" value="1"/>
</dbReference>
<evidence type="ECO:0000313" key="4">
    <source>
        <dbReference type="Proteomes" id="UP000019149"/>
    </source>
</evidence>
<dbReference type="CTD" id="36339811"/>
<organism evidence="3 4">
    <name type="scientific">Echinococcus granulosus</name>
    <name type="common">Hydatid tapeworm</name>
    <dbReference type="NCBI Taxonomy" id="6210"/>
    <lineage>
        <taxon>Eukaryota</taxon>
        <taxon>Metazoa</taxon>
        <taxon>Spiralia</taxon>
        <taxon>Lophotrochozoa</taxon>
        <taxon>Platyhelminthes</taxon>
        <taxon>Cestoda</taxon>
        <taxon>Eucestoda</taxon>
        <taxon>Cyclophyllidea</taxon>
        <taxon>Taeniidae</taxon>
        <taxon>Echinococcus</taxon>
        <taxon>Echinococcus granulosus group</taxon>
    </lineage>
</organism>
<dbReference type="PANTHER" id="PTHR11852">
    <property type="entry name" value="PLATELET-ACTIVATING FACTOR ACETYLHYDROLASE"/>
    <property type="match status" value="1"/>
</dbReference>
<dbReference type="EMBL" id="APAU02000024">
    <property type="protein sequence ID" value="EUB61063.1"/>
    <property type="molecule type" value="Genomic_DNA"/>
</dbReference>
<dbReference type="Pfam" id="PF13472">
    <property type="entry name" value="Lipase_GDSL_2"/>
    <property type="match status" value="1"/>
</dbReference>
<gene>
    <name evidence="3" type="ORF">EGR_04096</name>
</gene>
<keyword evidence="4" id="KW-1185">Reference proteome</keyword>
<dbReference type="OMA" id="QTQNVLW"/>
<feature type="domain" description="SGNH hydrolase-type esterase" evidence="2">
    <location>
        <begin position="38"/>
        <end position="197"/>
    </location>
</feature>
<dbReference type="AlphaFoldDB" id="W6UJ60"/>
<accession>W6UJ60</accession>
<dbReference type="KEGG" id="egl:EGR_04096"/>
<dbReference type="InterPro" id="IPR013830">
    <property type="entry name" value="SGNH_hydro"/>
</dbReference>
<dbReference type="InterPro" id="IPR036514">
    <property type="entry name" value="SGNH_hydro_sf"/>
</dbReference>
<evidence type="ECO:0000259" key="2">
    <source>
        <dbReference type="Pfam" id="PF13472"/>
    </source>
</evidence>
<sequence>MAADIPAKPEDKEGDGCWLSMHARFLSQGRDKEPEILFIGDSILFNFEATQTYKTYIEPLHCLNFSIPNDETQNVLWRVLNGELDEVKVKVVVMAVGTHNKCSAAEIVNGVLSILKVVKEKQPEARIVVLGLLPCGKKPNPRRAKHLEVNRLLAANLSHPGGRVVFLCPEWDALLQPDGSIAHRDMLDYLHPTEAGYVKFIEPLVEELQTSLQTFLKTNAPSSSVQPIKRVAERVFTFSRCWVFSEFEVGTLGKEMERDLLREGDCVKWSEATCQRAALKGVAATAPSGTHTAPGVEQVDEGLSIEAHVRTSASKRGVECAWLPTLKLRRCMFEATIRRY</sequence>
<dbReference type="GeneID" id="36339811"/>
<dbReference type="GO" id="GO:0016787">
    <property type="term" value="F:hydrolase activity"/>
    <property type="evidence" value="ECO:0007669"/>
    <property type="project" value="UniProtKB-KW"/>
</dbReference>
<dbReference type="RefSeq" id="XP_024352259.1">
    <property type="nucleotide sequence ID" value="XM_024493345.1"/>
</dbReference>